<keyword evidence="3" id="KW-0011">Acute phase</keyword>
<evidence type="ECO:0000256" key="2">
    <source>
        <dbReference type="ARBA" id="ARBA00019464"/>
    </source>
</evidence>
<dbReference type="Pfam" id="PF00489">
    <property type="entry name" value="IL6"/>
    <property type="match status" value="1"/>
</dbReference>
<dbReference type="OrthoDB" id="8943569at2759"/>
<sequence length="275" mass="30407">MGGWGPAQWEPSVSESYSNLNDLHTINGRDFQAYYELNHSDLSTGLSSLPVQSFKALRNMTSLLSKASGVRDLPLLSAITLGALALCAPAAPLDRPPGGAPSDALEAEALLCESPLWALMIAVTARHKEQFEEEFSNETNYDFLERTEIPSPPGGCPAGLTKEACLLRLVQGLQVYTVLLQHVKREYPDNPFLPNITYNTGLLIQLLKGKMRHPERVVALSALEAELVLRRLEGVDTFLSRLNAHSILRKLHHFLVDSKRGLARKEALRSPHKRP</sequence>
<evidence type="ECO:0000313" key="5">
    <source>
        <dbReference type="EMBL" id="KAJ3609539.1"/>
    </source>
</evidence>
<dbReference type="GO" id="GO:0030154">
    <property type="term" value="P:cell differentiation"/>
    <property type="evidence" value="ECO:0007669"/>
    <property type="project" value="InterPro"/>
</dbReference>
<dbReference type="GO" id="GO:0005615">
    <property type="term" value="C:extracellular space"/>
    <property type="evidence" value="ECO:0007669"/>
    <property type="project" value="InterPro"/>
</dbReference>
<name>A0A9Q0EM04_9TELE</name>
<comment type="function">
    <text evidence="4">Cytokine with a wide variety of biological functions in immunity, tissue regeneration, and metabolism. Binds to IL6R, then the complex associates to the signaling subunit IL6ST/gp130 to trigger the intracellular IL6-signaling pathway. The interaction with the membrane-bound IL6R and IL6ST stimulates 'classic signaling', whereas the binding of IL6 and soluble IL6R to IL6ST stimulates 'trans-signaling'. Alternatively, 'cluster signaling' occurs when membrane-bound IL6:IL6R complexes on transmitter cells activate IL6ST receptors on neighboring receiver cells.</text>
</comment>
<evidence type="ECO:0000256" key="4">
    <source>
        <dbReference type="ARBA" id="ARBA00023441"/>
    </source>
</evidence>
<comment type="similarity">
    <text evidence="1">Belongs to the IL-6 superfamily.</text>
</comment>
<evidence type="ECO:0000313" key="6">
    <source>
        <dbReference type="Proteomes" id="UP001148018"/>
    </source>
</evidence>
<evidence type="ECO:0000256" key="1">
    <source>
        <dbReference type="ARBA" id="ARBA00007432"/>
    </source>
</evidence>
<dbReference type="InterPro" id="IPR003574">
    <property type="entry name" value="IL-6-like"/>
</dbReference>
<evidence type="ECO:0000256" key="3">
    <source>
        <dbReference type="ARBA" id="ARBA00022486"/>
    </source>
</evidence>
<gene>
    <name evidence="5" type="ORF">NHX12_024059</name>
</gene>
<dbReference type="Gene3D" id="1.20.1250.10">
    <property type="match status" value="1"/>
</dbReference>
<dbReference type="PANTHER" id="PTHR48494">
    <property type="entry name" value="INTERLEUKIN-6"/>
    <property type="match status" value="1"/>
</dbReference>
<keyword evidence="6" id="KW-1185">Reference proteome</keyword>
<dbReference type="EMBL" id="JANIIK010000039">
    <property type="protein sequence ID" value="KAJ3609539.1"/>
    <property type="molecule type" value="Genomic_DNA"/>
</dbReference>
<comment type="caution">
    <text evidence="5">The sequence shown here is derived from an EMBL/GenBank/DDBJ whole genome shotgun (WGS) entry which is preliminary data.</text>
</comment>
<protein>
    <recommendedName>
        <fullName evidence="2">Interleukin-6</fullName>
    </recommendedName>
</protein>
<dbReference type="SUPFAM" id="SSF47266">
    <property type="entry name" value="4-helical cytokines"/>
    <property type="match status" value="1"/>
</dbReference>
<dbReference type="InterPro" id="IPR009079">
    <property type="entry name" value="4_helix_cytokine-like_core"/>
</dbReference>
<accession>A0A9Q0EM04</accession>
<dbReference type="Proteomes" id="UP001148018">
    <property type="component" value="Unassembled WGS sequence"/>
</dbReference>
<organism evidence="5 6">
    <name type="scientific">Muraenolepis orangiensis</name>
    <name type="common">Patagonian moray cod</name>
    <dbReference type="NCBI Taxonomy" id="630683"/>
    <lineage>
        <taxon>Eukaryota</taxon>
        <taxon>Metazoa</taxon>
        <taxon>Chordata</taxon>
        <taxon>Craniata</taxon>
        <taxon>Vertebrata</taxon>
        <taxon>Euteleostomi</taxon>
        <taxon>Actinopterygii</taxon>
        <taxon>Neopterygii</taxon>
        <taxon>Teleostei</taxon>
        <taxon>Neoteleostei</taxon>
        <taxon>Acanthomorphata</taxon>
        <taxon>Zeiogadaria</taxon>
        <taxon>Gadariae</taxon>
        <taxon>Gadiformes</taxon>
        <taxon>Muraenolepidoidei</taxon>
        <taxon>Muraenolepididae</taxon>
        <taxon>Muraenolepis</taxon>
    </lineage>
</organism>
<reference evidence="5" key="1">
    <citation type="submission" date="2022-07" db="EMBL/GenBank/DDBJ databases">
        <title>Chromosome-level genome of Muraenolepis orangiensis.</title>
        <authorList>
            <person name="Kim J."/>
        </authorList>
    </citation>
    <scope>NUCLEOTIDE SEQUENCE</scope>
    <source>
        <strain evidence="5">KU_S4_2022</strain>
        <tissue evidence="5">Muscle</tissue>
    </source>
</reference>
<proteinExistence type="inferred from homology"/>
<dbReference type="GO" id="GO:0006953">
    <property type="term" value="P:acute-phase response"/>
    <property type="evidence" value="ECO:0007669"/>
    <property type="project" value="UniProtKB-KW"/>
</dbReference>
<dbReference type="PANTHER" id="PTHR48494:SF1">
    <property type="entry name" value="INTERLEUKIN-6"/>
    <property type="match status" value="1"/>
</dbReference>
<dbReference type="AlphaFoldDB" id="A0A9Q0EM04"/>
<dbReference type="GO" id="GO:0005138">
    <property type="term" value="F:interleukin-6 receptor binding"/>
    <property type="evidence" value="ECO:0007669"/>
    <property type="project" value="InterPro"/>
</dbReference>